<dbReference type="EMBL" id="VSSQ01014337">
    <property type="protein sequence ID" value="MPM53439.1"/>
    <property type="molecule type" value="Genomic_DNA"/>
</dbReference>
<dbReference type="InterPro" id="IPR005531">
    <property type="entry name" value="Asp23"/>
</dbReference>
<dbReference type="PANTHER" id="PTHR34297">
    <property type="entry name" value="HYPOTHETICAL CYTOSOLIC PROTEIN-RELATED"/>
    <property type="match status" value="1"/>
</dbReference>
<accession>A0A645AJV5</accession>
<proteinExistence type="predicted"/>
<evidence type="ECO:0008006" key="2">
    <source>
        <dbReference type="Google" id="ProtNLM"/>
    </source>
</evidence>
<dbReference type="Pfam" id="PF03780">
    <property type="entry name" value="Asp23"/>
    <property type="match status" value="1"/>
</dbReference>
<comment type="caution">
    <text evidence="1">The sequence shown here is derived from an EMBL/GenBank/DDBJ whole genome shotgun (WGS) entry which is preliminary data.</text>
</comment>
<dbReference type="AlphaFoldDB" id="A0A645AJV5"/>
<sequence>MSNNDELIDKEQPDKGMVIISDDVIATIASLAIAETEGVDGIPNNLGGGIVEFLGKKVPGKCVKVDMEEEGAVIDLFVVVNYGVNIQQISKKLQEKVKTQLQTMAGVVVHKVNVHIQGVNMEQGKTTENK</sequence>
<reference evidence="1" key="1">
    <citation type="submission" date="2019-08" db="EMBL/GenBank/DDBJ databases">
        <authorList>
            <person name="Kucharzyk K."/>
            <person name="Murdoch R.W."/>
            <person name="Higgins S."/>
            <person name="Loffler F."/>
        </authorList>
    </citation>
    <scope>NUCLEOTIDE SEQUENCE</scope>
</reference>
<dbReference type="PANTHER" id="PTHR34297:SF2">
    <property type="entry name" value="ASP23_GLS24 FAMILY ENVELOPE STRESS RESPONSE PROTEIN"/>
    <property type="match status" value="1"/>
</dbReference>
<name>A0A645AJV5_9ZZZZ</name>
<protein>
    <recommendedName>
        <fullName evidence="2">Alkaline shock protein 23</fullName>
    </recommendedName>
</protein>
<evidence type="ECO:0000313" key="1">
    <source>
        <dbReference type="EMBL" id="MPM53439.1"/>
    </source>
</evidence>
<gene>
    <name evidence="1" type="ORF">SDC9_100207</name>
</gene>
<organism evidence="1">
    <name type="scientific">bioreactor metagenome</name>
    <dbReference type="NCBI Taxonomy" id="1076179"/>
    <lineage>
        <taxon>unclassified sequences</taxon>
        <taxon>metagenomes</taxon>
        <taxon>ecological metagenomes</taxon>
    </lineage>
</organism>